<evidence type="ECO:0000256" key="4">
    <source>
        <dbReference type="RuleBase" id="RU363018"/>
    </source>
</evidence>
<dbReference type="PROSITE" id="PS01066">
    <property type="entry name" value="UPP_SYNTHASE"/>
    <property type="match status" value="1"/>
</dbReference>
<dbReference type="OrthoDB" id="4173905at2759"/>
<dbReference type="HOGENOM" id="CLU_038505_0_3_1"/>
<dbReference type="Proteomes" id="UP000054097">
    <property type="component" value="Unassembled WGS sequence"/>
</dbReference>
<dbReference type="Pfam" id="PF01255">
    <property type="entry name" value="Prenyltransf"/>
    <property type="match status" value="1"/>
</dbReference>
<dbReference type="GO" id="GO:1904423">
    <property type="term" value="C:dehydrodolichyl diphosphate synthase complex"/>
    <property type="evidence" value="ECO:0007669"/>
    <property type="project" value="TreeGrafter"/>
</dbReference>
<dbReference type="InterPro" id="IPR001441">
    <property type="entry name" value="UPP_synth-like"/>
</dbReference>
<dbReference type="SUPFAM" id="SSF64005">
    <property type="entry name" value="Undecaprenyl diphosphate synthase"/>
    <property type="match status" value="1"/>
</dbReference>
<dbReference type="HAMAP" id="MF_01139">
    <property type="entry name" value="ISPT"/>
    <property type="match status" value="1"/>
</dbReference>
<evidence type="ECO:0000256" key="3">
    <source>
        <dbReference type="ARBA" id="ARBA00022842"/>
    </source>
</evidence>
<evidence type="ECO:0000256" key="1">
    <source>
        <dbReference type="ARBA" id="ARBA00005432"/>
    </source>
</evidence>
<organism evidence="5 6">
    <name type="scientific">Serendipita vermifera MAFF 305830</name>
    <dbReference type="NCBI Taxonomy" id="933852"/>
    <lineage>
        <taxon>Eukaryota</taxon>
        <taxon>Fungi</taxon>
        <taxon>Dikarya</taxon>
        <taxon>Basidiomycota</taxon>
        <taxon>Agaricomycotina</taxon>
        <taxon>Agaricomycetes</taxon>
        <taxon>Sebacinales</taxon>
        <taxon>Serendipitaceae</taxon>
        <taxon>Serendipita</taxon>
    </lineage>
</organism>
<dbReference type="EC" id="2.5.1.-" evidence="4"/>
<keyword evidence="4" id="KW-0812">Transmembrane</keyword>
<reference evidence="6" key="2">
    <citation type="submission" date="2015-01" db="EMBL/GenBank/DDBJ databases">
        <title>Evolutionary Origins and Diversification of the Mycorrhizal Mutualists.</title>
        <authorList>
            <consortium name="DOE Joint Genome Institute"/>
            <consortium name="Mycorrhizal Genomics Consortium"/>
            <person name="Kohler A."/>
            <person name="Kuo A."/>
            <person name="Nagy L.G."/>
            <person name="Floudas D."/>
            <person name="Copeland A."/>
            <person name="Barry K.W."/>
            <person name="Cichocki N."/>
            <person name="Veneault-Fourrey C."/>
            <person name="LaButti K."/>
            <person name="Lindquist E.A."/>
            <person name="Lipzen A."/>
            <person name="Lundell T."/>
            <person name="Morin E."/>
            <person name="Murat C."/>
            <person name="Riley R."/>
            <person name="Ohm R."/>
            <person name="Sun H."/>
            <person name="Tunlid A."/>
            <person name="Henrissat B."/>
            <person name="Grigoriev I.V."/>
            <person name="Hibbett D.S."/>
            <person name="Martin F."/>
        </authorList>
    </citation>
    <scope>NUCLEOTIDE SEQUENCE [LARGE SCALE GENOMIC DNA]</scope>
    <source>
        <strain evidence="6">MAFF 305830</strain>
    </source>
</reference>
<dbReference type="GO" id="GO:0005811">
    <property type="term" value="C:lipid droplet"/>
    <property type="evidence" value="ECO:0007669"/>
    <property type="project" value="TreeGrafter"/>
</dbReference>
<proteinExistence type="inferred from homology"/>
<keyword evidence="2 4" id="KW-0808">Transferase</keyword>
<keyword evidence="3" id="KW-0460">Magnesium</keyword>
<comment type="similarity">
    <text evidence="1 4">Belongs to the UPP synthase family.</text>
</comment>
<reference evidence="5 6" key="1">
    <citation type="submission" date="2014-04" db="EMBL/GenBank/DDBJ databases">
        <authorList>
            <consortium name="DOE Joint Genome Institute"/>
            <person name="Kuo A."/>
            <person name="Zuccaro A."/>
            <person name="Kohler A."/>
            <person name="Nagy L.G."/>
            <person name="Floudas D."/>
            <person name="Copeland A."/>
            <person name="Barry K.W."/>
            <person name="Cichocki N."/>
            <person name="Veneault-Fourrey C."/>
            <person name="LaButti K."/>
            <person name="Lindquist E.A."/>
            <person name="Lipzen A."/>
            <person name="Lundell T."/>
            <person name="Morin E."/>
            <person name="Murat C."/>
            <person name="Sun H."/>
            <person name="Tunlid A."/>
            <person name="Henrissat B."/>
            <person name="Grigoriev I.V."/>
            <person name="Hibbett D.S."/>
            <person name="Martin F."/>
            <person name="Nordberg H.P."/>
            <person name="Cantor M.N."/>
            <person name="Hua S.X."/>
        </authorList>
    </citation>
    <scope>NUCLEOTIDE SEQUENCE [LARGE SCALE GENOMIC DNA]</scope>
    <source>
        <strain evidence="5 6">MAFF 305830</strain>
    </source>
</reference>
<dbReference type="GO" id="GO:0016094">
    <property type="term" value="P:polyprenol biosynthetic process"/>
    <property type="evidence" value="ECO:0007669"/>
    <property type="project" value="TreeGrafter"/>
</dbReference>
<dbReference type="GO" id="GO:0016020">
    <property type="term" value="C:membrane"/>
    <property type="evidence" value="ECO:0007669"/>
    <property type="project" value="TreeGrafter"/>
</dbReference>
<protein>
    <recommendedName>
        <fullName evidence="4">Alkyl transferase</fullName>
        <ecNumber evidence="4">2.5.1.-</ecNumber>
    </recommendedName>
</protein>
<keyword evidence="4" id="KW-1133">Transmembrane helix</keyword>
<dbReference type="GO" id="GO:0045547">
    <property type="term" value="F:ditrans,polycis-polyprenyl diphosphate synthase [(2E,6E)-farnesyl diphosphate specific] activity"/>
    <property type="evidence" value="ECO:0007669"/>
    <property type="project" value="TreeGrafter"/>
</dbReference>
<dbReference type="STRING" id="933852.A0A0C3B9Y6"/>
<keyword evidence="4" id="KW-0472">Membrane</keyword>
<dbReference type="InterPro" id="IPR018520">
    <property type="entry name" value="UPP_synth-like_CS"/>
</dbReference>
<accession>A0A0C3B9Y6</accession>
<dbReference type="FunFam" id="3.40.1180.10:FF:000005">
    <property type="entry name" value="Alkyl transferase"/>
    <property type="match status" value="1"/>
</dbReference>
<dbReference type="PANTHER" id="PTHR10291:SF43">
    <property type="entry name" value="DEHYDRODOLICHYL DIPHOSPHATE SYNTHASE COMPLEX SUBUNIT DHDDS"/>
    <property type="match status" value="1"/>
</dbReference>
<dbReference type="PANTHER" id="PTHR10291">
    <property type="entry name" value="DEHYDRODOLICHYL DIPHOSPHATE SYNTHASE FAMILY MEMBER"/>
    <property type="match status" value="1"/>
</dbReference>
<evidence type="ECO:0000256" key="2">
    <source>
        <dbReference type="ARBA" id="ARBA00022679"/>
    </source>
</evidence>
<dbReference type="GO" id="GO:0005783">
    <property type="term" value="C:endoplasmic reticulum"/>
    <property type="evidence" value="ECO:0007669"/>
    <property type="project" value="TreeGrafter"/>
</dbReference>
<name>A0A0C3B9Y6_SERVB</name>
<gene>
    <name evidence="5" type="ORF">M408DRAFT_326289</name>
</gene>
<dbReference type="EMBL" id="KN824278">
    <property type="protein sequence ID" value="KIM33615.1"/>
    <property type="molecule type" value="Genomic_DNA"/>
</dbReference>
<keyword evidence="6" id="KW-1185">Reference proteome</keyword>
<evidence type="ECO:0000313" key="5">
    <source>
        <dbReference type="EMBL" id="KIM33615.1"/>
    </source>
</evidence>
<dbReference type="NCBIfam" id="TIGR00055">
    <property type="entry name" value="uppS"/>
    <property type="match status" value="1"/>
</dbReference>
<evidence type="ECO:0000313" key="6">
    <source>
        <dbReference type="Proteomes" id="UP000054097"/>
    </source>
</evidence>
<sequence>MAGRVKAVVALLITWFNALIQRIVVFALLAGPIPNHVAFIMDGNRRFARRKNEPVAKGHDQGSQALRNVLEICMRLGVPCVSVYAFSIENFKRPKQEVDALMELMKKGLLELSQHGDMLERYSVRVAGIGRTDLLPPDVLEVLRNVEELSKHNKKALFNICMPYTSQDEIATAVQSTVQKCLDGEIHPDDIGEEDIEEALLTSIPGSPPLDVLVRTSGVRRLSNFFLWQSCSDAQVHFLETLWPTFGLWDLTPIIMDYQKKQWTLQRQQKSNLD</sequence>
<dbReference type="InterPro" id="IPR036424">
    <property type="entry name" value="UPP_synth-like_sf"/>
</dbReference>
<dbReference type="AlphaFoldDB" id="A0A0C3B9Y6"/>
<feature type="transmembrane region" description="Helical" evidence="4">
    <location>
        <begin position="7"/>
        <end position="30"/>
    </location>
</feature>
<dbReference type="CDD" id="cd00475">
    <property type="entry name" value="Cis_IPPS"/>
    <property type="match status" value="1"/>
</dbReference>
<dbReference type="Gene3D" id="3.40.1180.10">
    <property type="entry name" value="Decaprenyl diphosphate synthase-like"/>
    <property type="match status" value="1"/>
</dbReference>